<gene>
    <name evidence="1" type="ORF">VITU9109_13646</name>
</gene>
<proteinExistence type="predicted"/>
<reference evidence="1 2" key="1">
    <citation type="journal article" date="2012" name="Int. J. Syst. Evol. Microbiol.">
        <title>Vibrio caribbeanicus sp. nov., isolated from the marine sponge Scleritoderma cyanea.</title>
        <authorList>
            <person name="Hoffmann M."/>
            <person name="Monday S.R."/>
            <person name="Allard M.W."/>
            <person name="Strain E.A."/>
            <person name="Whittaker P."/>
            <person name="Naum M."/>
            <person name="McCarthy P.J."/>
            <person name="Lopez J.V."/>
            <person name="Fischer M."/>
            <person name="Brown E.W."/>
        </authorList>
    </citation>
    <scope>NUCLEOTIDE SEQUENCE [LARGE SCALE GENOMIC DNA]</scope>
    <source>
        <strain evidence="1 2">ATCC 19109</strain>
    </source>
</reference>
<keyword evidence="2" id="KW-1185">Reference proteome</keyword>
<dbReference type="Proteomes" id="UP000003836">
    <property type="component" value="Unassembled WGS sequence"/>
</dbReference>
<accession>A0ABP2LKB6</accession>
<name>A0ABP2LKB6_9VIBR</name>
<protein>
    <recommendedName>
        <fullName evidence="3">Transposase</fullName>
    </recommendedName>
</protein>
<sequence length="32" mass="3408">MGNGTAVEVNDILNLVTLSEAWNVFTCGGLLR</sequence>
<evidence type="ECO:0008006" key="3">
    <source>
        <dbReference type="Google" id="ProtNLM"/>
    </source>
</evidence>
<comment type="caution">
    <text evidence="1">The sequence shown here is derived from an EMBL/GenBank/DDBJ whole genome shotgun (WGS) entry which is preliminary data.</text>
</comment>
<evidence type="ECO:0000313" key="2">
    <source>
        <dbReference type="Proteomes" id="UP000003836"/>
    </source>
</evidence>
<organism evidence="1 2">
    <name type="scientific">Vibrio tubiashii ATCC 19109</name>
    <dbReference type="NCBI Taxonomy" id="1051646"/>
    <lineage>
        <taxon>Bacteria</taxon>
        <taxon>Pseudomonadati</taxon>
        <taxon>Pseudomonadota</taxon>
        <taxon>Gammaproteobacteria</taxon>
        <taxon>Vibrionales</taxon>
        <taxon>Vibrionaceae</taxon>
        <taxon>Vibrio</taxon>
        <taxon>Vibrio oreintalis group</taxon>
    </lineage>
</organism>
<dbReference type="EMBL" id="AFWI01000152">
    <property type="protein sequence ID" value="EGU54605.1"/>
    <property type="molecule type" value="Genomic_DNA"/>
</dbReference>
<evidence type="ECO:0000313" key="1">
    <source>
        <dbReference type="EMBL" id="EGU54605.1"/>
    </source>
</evidence>